<sequence length="124" mass="14283">MIIIQINLGIQCKVSLVEMLKVIFPAMLIEDNENEDINDGRDYDDFNGEANVHENDSKNDDEIEQLEQDNVNEDIIEEDTFGSTETLKLIGWRMRVVFFTFRATVTDPFTFRTVMDGLLKSSTL</sequence>
<feature type="region of interest" description="Disordered" evidence="1">
    <location>
        <begin position="39"/>
        <end position="64"/>
    </location>
</feature>
<dbReference type="EMBL" id="BKCP01005783">
    <property type="protein sequence ID" value="GER39936.1"/>
    <property type="molecule type" value="Genomic_DNA"/>
</dbReference>
<comment type="caution">
    <text evidence="2">The sequence shown here is derived from an EMBL/GenBank/DDBJ whole genome shotgun (WGS) entry which is preliminary data.</text>
</comment>
<accession>A0A5A7Q4U6</accession>
<evidence type="ECO:0000256" key="1">
    <source>
        <dbReference type="SAM" id="MobiDB-lite"/>
    </source>
</evidence>
<gene>
    <name evidence="2" type="ORF">STAS_16575</name>
</gene>
<feature type="compositionally biased region" description="Basic and acidic residues" evidence="1">
    <location>
        <begin position="51"/>
        <end position="60"/>
    </location>
</feature>
<dbReference type="Proteomes" id="UP000325081">
    <property type="component" value="Unassembled WGS sequence"/>
</dbReference>
<dbReference type="AlphaFoldDB" id="A0A5A7Q4U6"/>
<proteinExistence type="predicted"/>
<evidence type="ECO:0000313" key="2">
    <source>
        <dbReference type="EMBL" id="GER39936.1"/>
    </source>
</evidence>
<evidence type="ECO:0000313" key="3">
    <source>
        <dbReference type="Proteomes" id="UP000325081"/>
    </source>
</evidence>
<reference evidence="3" key="1">
    <citation type="journal article" date="2019" name="Curr. Biol.">
        <title>Genome Sequence of Striga asiatica Provides Insight into the Evolution of Plant Parasitism.</title>
        <authorList>
            <person name="Yoshida S."/>
            <person name="Kim S."/>
            <person name="Wafula E.K."/>
            <person name="Tanskanen J."/>
            <person name="Kim Y.M."/>
            <person name="Honaas L."/>
            <person name="Yang Z."/>
            <person name="Spallek T."/>
            <person name="Conn C.E."/>
            <person name="Ichihashi Y."/>
            <person name="Cheong K."/>
            <person name="Cui S."/>
            <person name="Der J.P."/>
            <person name="Gundlach H."/>
            <person name="Jiao Y."/>
            <person name="Hori C."/>
            <person name="Ishida J.K."/>
            <person name="Kasahara H."/>
            <person name="Kiba T."/>
            <person name="Kim M.S."/>
            <person name="Koo N."/>
            <person name="Laohavisit A."/>
            <person name="Lee Y.H."/>
            <person name="Lumba S."/>
            <person name="McCourt P."/>
            <person name="Mortimer J.C."/>
            <person name="Mutuku J.M."/>
            <person name="Nomura T."/>
            <person name="Sasaki-Sekimoto Y."/>
            <person name="Seto Y."/>
            <person name="Wang Y."/>
            <person name="Wakatake T."/>
            <person name="Sakakibara H."/>
            <person name="Demura T."/>
            <person name="Yamaguchi S."/>
            <person name="Yoneyama K."/>
            <person name="Manabe R.I."/>
            <person name="Nelson D.C."/>
            <person name="Schulman A.H."/>
            <person name="Timko M.P."/>
            <person name="dePamphilis C.W."/>
            <person name="Choi D."/>
            <person name="Shirasu K."/>
        </authorList>
    </citation>
    <scope>NUCLEOTIDE SEQUENCE [LARGE SCALE GENOMIC DNA]</scope>
    <source>
        <strain evidence="3">cv. UVA1</strain>
    </source>
</reference>
<name>A0A5A7Q4U6_STRAF</name>
<keyword evidence="3" id="KW-1185">Reference proteome</keyword>
<protein>
    <submittedName>
        <fullName evidence="2">Ankyrin repeat family protein</fullName>
    </submittedName>
</protein>
<organism evidence="2 3">
    <name type="scientific">Striga asiatica</name>
    <name type="common">Asiatic witchweed</name>
    <name type="synonym">Buchnera asiatica</name>
    <dbReference type="NCBI Taxonomy" id="4170"/>
    <lineage>
        <taxon>Eukaryota</taxon>
        <taxon>Viridiplantae</taxon>
        <taxon>Streptophyta</taxon>
        <taxon>Embryophyta</taxon>
        <taxon>Tracheophyta</taxon>
        <taxon>Spermatophyta</taxon>
        <taxon>Magnoliopsida</taxon>
        <taxon>eudicotyledons</taxon>
        <taxon>Gunneridae</taxon>
        <taxon>Pentapetalae</taxon>
        <taxon>asterids</taxon>
        <taxon>lamiids</taxon>
        <taxon>Lamiales</taxon>
        <taxon>Orobanchaceae</taxon>
        <taxon>Buchnereae</taxon>
        <taxon>Striga</taxon>
    </lineage>
</organism>